<feature type="compositionally biased region" description="Low complexity" evidence="5">
    <location>
        <begin position="224"/>
        <end position="234"/>
    </location>
</feature>
<dbReference type="EMBL" id="GL433900">
    <property type="protein sequence ID" value="EFN50641.1"/>
    <property type="molecule type" value="Genomic_DNA"/>
</dbReference>
<dbReference type="KEGG" id="cvr:CHLNCDRAFT_144051"/>
<evidence type="ECO:0000256" key="5">
    <source>
        <dbReference type="SAM" id="MobiDB-lite"/>
    </source>
</evidence>
<dbReference type="Proteomes" id="UP000008141">
    <property type="component" value="Unassembled WGS sequence"/>
</dbReference>
<dbReference type="InterPro" id="IPR001878">
    <property type="entry name" value="Znf_CCHC"/>
</dbReference>
<keyword evidence="8" id="KW-1185">Reference proteome</keyword>
<dbReference type="PANTHER" id="PTHR31437">
    <property type="entry name" value="SREK1IP1 FAMILY MEMBER"/>
    <property type="match status" value="1"/>
</dbReference>
<proteinExistence type="predicted"/>
<evidence type="ECO:0000256" key="2">
    <source>
        <dbReference type="ARBA" id="ARBA00022771"/>
    </source>
</evidence>
<keyword evidence="3" id="KW-0862">Zinc</keyword>
<name>E1ZU52_CHLVA</name>
<gene>
    <name evidence="7" type="ORF">CHLNCDRAFT_144051</name>
</gene>
<dbReference type="InterPro" id="IPR036875">
    <property type="entry name" value="Znf_CCHC_sf"/>
</dbReference>
<evidence type="ECO:0000313" key="7">
    <source>
        <dbReference type="EMBL" id="EFN50641.1"/>
    </source>
</evidence>
<organism evidence="8">
    <name type="scientific">Chlorella variabilis</name>
    <name type="common">Green alga</name>
    <dbReference type="NCBI Taxonomy" id="554065"/>
    <lineage>
        <taxon>Eukaryota</taxon>
        <taxon>Viridiplantae</taxon>
        <taxon>Chlorophyta</taxon>
        <taxon>core chlorophytes</taxon>
        <taxon>Trebouxiophyceae</taxon>
        <taxon>Chlorellales</taxon>
        <taxon>Chlorellaceae</taxon>
        <taxon>Chlorella clade</taxon>
        <taxon>Chlorella</taxon>
    </lineage>
</organism>
<protein>
    <recommendedName>
        <fullName evidence="6">CCHC-type domain-containing protein</fullName>
    </recommendedName>
</protein>
<reference evidence="7 8" key="1">
    <citation type="journal article" date="2010" name="Plant Cell">
        <title>The Chlorella variabilis NC64A genome reveals adaptation to photosymbiosis, coevolution with viruses, and cryptic sex.</title>
        <authorList>
            <person name="Blanc G."/>
            <person name="Duncan G."/>
            <person name="Agarkova I."/>
            <person name="Borodovsky M."/>
            <person name="Gurnon J."/>
            <person name="Kuo A."/>
            <person name="Lindquist E."/>
            <person name="Lucas S."/>
            <person name="Pangilinan J."/>
            <person name="Polle J."/>
            <person name="Salamov A."/>
            <person name="Terry A."/>
            <person name="Yamada T."/>
            <person name="Dunigan D.D."/>
            <person name="Grigoriev I.V."/>
            <person name="Claverie J.M."/>
            <person name="Van Etten J.L."/>
        </authorList>
    </citation>
    <scope>NUCLEOTIDE SEQUENCE [LARGE SCALE GENOMIC DNA]</scope>
    <source>
        <strain evidence="7 8">NC64A</strain>
    </source>
</reference>
<evidence type="ECO:0000313" key="8">
    <source>
        <dbReference type="Proteomes" id="UP000008141"/>
    </source>
</evidence>
<dbReference type="PANTHER" id="PTHR31437:SF1">
    <property type="entry name" value="PROTEIN SREK1IP1"/>
    <property type="match status" value="1"/>
</dbReference>
<dbReference type="InParanoid" id="E1ZU52"/>
<feature type="compositionally biased region" description="Basic residues" evidence="5">
    <location>
        <begin position="181"/>
        <end position="223"/>
    </location>
</feature>
<feature type="region of interest" description="Disordered" evidence="5">
    <location>
        <begin position="139"/>
        <end position="234"/>
    </location>
</feature>
<evidence type="ECO:0000256" key="1">
    <source>
        <dbReference type="ARBA" id="ARBA00022723"/>
    </source>
</evidence>
<feature type="domain" description="CCHC-type" evidence="6">
    <location>
        <begin position="121"/>
        <end position="136"/>
    </location>
</feature>
<dbReference type="GeneID" id="17350077"/>
<dbReference type="OrthoDB" id="31154at2759"/>
<accession>E1ZU52</accession>
<dbReference type="SUPFAM" id="SSF57756">
    <property type="entry name" value="Retrovirus zinc finger-like domains"/>
    <property type="match status" value="1"/>
</dbReference>
<keyword evidence="2 4" id="KW-0863">Zinc-finger</keyword>
<dbReference type="GO" id="GO:0008270">
    <property type="term" value="F:zinc ion binding"/>
    <property type="evidence" value="ECO:0007669"/>
    <property type="project" value="UniProtKB-KW"/>
</dbReference>
<sequence>MNVCVIALLGSTFVPATVRTRGVLKASTNRVRTSTALQGNSMWENVIGITEQQAGTNTGVEALINAPTIGGGRKATQARRQAAAEAVMATGGFDTSITNYQSLLAIAKQQGAVGQGSRGACKVCGQTGHLTKQCRNAVAAGGGGGGEEEGGGAPVAALPEPGSDGGDSLDFSDSSDEELRRKKRKKEKRRKEERKEKKRRKEKRHKKEKRSKKEKKEKKRRHSSSGSSSSSESD</sequence>
<evidence type="ECO:0000256" key="3">
    <source>
        <dbReference type="ARBA" id="ARBA00022833"/>
    </source>
</evidence>
<evidence type="ECO:0000256" key="4">
    <source>
        <dbReference type="PROSITE-ProRule" id="PRU00047"/>
    </source>
</evidence>
<dbReference type="GO" id="GO:0003676">
    <property type="term" value="F:nucleic acid binding"/>
    <property type="evidence" value="ECO:0007669"/>
    <property type="project" value="InterPro"/>
</dbReference>
<dbReference type="OMA" id="CKNEYAM"/>
<dbReference type="PROSITE" id="PS50158">
    <property type="entry name" value="ZF_CCHC"/>
    <property type="match status" value="1"/>
</dbReference>
<dbReference type="eggNOG" id="KOG2985">
    <property type="taxonomic scope" value="Eukaryota"/>
</dbReference>
<keyword evidence="1" id="KW-0479">Metal-binding</keyword>
<feature type="compositionally biased region" description="Low complexity" evidence="5">
    <location>
        <begin position="154"/>
        <end position="172"/>
    </location>
</feature>
<evidence type="ECO:0000259" key="6">
    <source>
        <dbReference type="PROSITE" id="PS50158"/>
    </source>
</evidence>
<dbReference type="RefSeq" id="XP_005842761.1">
    <property type="nucleotide sequence ID" value="XM_005842703.1"/>
</dbReference>
<dbReference type="AlphaFoldDB" id="E1ZU52"/>